<feature type="transmembrane region" description="Helical" evidence="1">
    <location>
        <begin position="174"/>
        <end position="193"/>
    </location>
</feature>
<reference evidence="3 4" key="1">
    <citation type="submission" date="2016-11" db="EMBL/GenBank/DDBJ databases">
        <authorList>
            <person name="Jaros S."/>
            <person name="Januszkiewicz K."/>
            <person name="Wedrychowicz H."/>
        </authorList>
    </citation>
    <scope>NUCLEOTIDE SEQUENCE [LARGE SCALE GENOMIC DNA]</scope>
    <source>
        <strain evidence="3 4">YL228</strain>
    </source>
</reference>
<feature type="domain" description="EAL" evidence="2">
    <location>
        <begin position="386"/>
        <end position="639"/>
    </location>
</feature>
<dbReference type="RefSeq" id="WP_072300104.1">
    <property type="nucleotide sequence ID" value="NZ_FPIP01000004.1"/>
</dbReference>
<feature type="transmembrane region" description="Helical" evidence="1">
    <location>
        <begin position="105"/>
        <end position="130"/>
    </location>
</feature>
<proteinExistence type="predicted"/>
<accession>A0A1K1NBQ6</accession>
<evidence type="ECO:0000313" key="3">
    <source>
        <dbReference type="EMBL" id="SFW32866.1"/>
    </source>
</evidence>
<keyword evidence="1" id="KW-1133">Transmembrane helix</keyword>
<feature type="transmembrane region" description="Helical" evidence="1">
    <location>
        <begin position="12"/>
        <end position="27"/>
    </location>
</feature>
<dbReference type="GO" id="GO:0071111">
    <property type="term" value="F:cyclic-guanylate-specific phosphodiesterase activity"/>
    <property type="evidence" value="ECO:0007669"/>
    <property type="project" value="InterPro"/>
</dbReference>
<keyword evidence="1" id="KW-0812">Transmembrane</keyword>
<dbReference type="InterPro" id="IPR035919">
    <property type="entry name" value="EAL_sf"/>
</dbReference>
<dbReference type="SUPFAM" id="SSF141868">
    <property type="entry name" value="EAL domain-like"/>
    <property type="match status" value="1"/>
</dbReference>
<gene>
    <name evidence="3" type="ORF">SAMN02910280_1814</name>
</gene>
<protein>
    <submittedName>
        <fullName evidence="3">EAL domain, c-di-GMP-specific phosphodiesterase class I (Or its enzymatically inactive variant)</fullName>
    </submittedName>
</protein>
<dbReference type="AlphaFoldDB" id="A0A1K1NBQ6"/>
<dbReference type="EMBL" id="FPIP01000004">
    <property type="protein sequence ID" value="SFW32866.1"/>
    <property type="molecule type" value="Genomic_DNA"/>
</dbReference>
<feature type="transmembrane region" description="Helical" evidence="1">
    <location>
        <begin position="74"/>
        <end position="98"/>
    </location>
</feature>
<dbReference type="PANTHER" id="PTHR33121:SF79">
    <property type="entry name" value="CYCLIC DI-GMP PHOSPHODIESTERASE PDED-RELATED"/>
    <property type="match status" value="1"/>
</dbReference>
<dbReference type="PANTHER" id="PTHR33121">
    <property type="entry name" value="CYCLIC DI-GMP PHOSPHODIESTERASE PDEF"/>
    <property type="match status" value="1"/>
</dbReference>
<keyword evidence="1" id="KW-0472">Membrane</keyword>
<evidence type="ECO:0000256" key="1">
    <source>
        <dbReference type="SAM" id="Phobius"/>
    </source>
</evidence>
<dbReference type="InterPro" id="IPR050706">
    <property type="entry name" value="Cyclic-di-GMP_PDE-like"/>
</dbReference>
<dbReference type="Proteomes" id="UP000183461">
    <property type="component" value="Unassembled WGS sequence"/>
</dbReference>
<dbReference type="CDD" id="cd01948">
    <property type="entry name" value="EAL"/>
    <property type="match status" value="1"/>
</dbReference>
<dbReference type="InterPro" id="IPR001633">
    <property type="entry name" value="EAL_dom"/>
</dbReference>
<dbReference type="Pfam" id="PF00563">
    <property type="entry name" value="EAL"/>
    <property type="match status" value="1"/>
</dbReference>
<sequence>MTGMTYNNSYDIAAVMLSVCCILYFALSKRIRHFKHTLYAMLCGCVLIGSLSNISAGAFAAAGHPIAANIAINLYFLVNVLTMCIFGLYIQCISGYLMNWHKKHYLFYSIPADITAVLIMSNIFLHFLFYYDADCNYIRGKAFLILHCLSAIYLVHTVVVLLKNVIFIQKRKIACLLSGLGVVVTGIIIQMLFRQLQIQLFTEAIMLTLMAIVFENASLEVDPDLNVYKRKEFLEYYKTACDLKREMTLIAVSLVNTEQLLSTLSGEEKAAAFRGVCEKITKHVSHHNVYAYSTEKYAVMLDRSNVKNYSIVENDLLIALEAMFNQSWSIGEKKVYFNALVTVIHLPDDVENVTLESVFHRGRNLDFTDSNMILRDHKDVDILRKRTRMLNAVRRACENQSFLVYYQPIWSVDTQSIVSAEALVRMDDPELGFIPPDEFISAAEEYGLISALGEIVLEKVCQFCAAYHPEQYGIEWIELNVSPYQLGDANIVQKFANLLQKYNVPVSFINLELTETVDVFRNGIFVDTLKQLREYGFTFSMDDYGTGYSNLANLMSNNYRTVKIDKSLLWKATDKAGLDFLMITVNQLKSIKLQVLQEGVETKEQLDIITSFGGNLIQGYYFSKPLPAGEFIAYCKRLAG</sequence>
<feature type="transmembrane region" description="Helical" evidence="1">
    <location>
        <begin position="39"/>
        <end position="62"/>
    </location>
</feature>
<name>A0A1K1NBQ6_RUMFL</name>
<evidence type="ECO:0000259" key="2">
    <source>
        <dbReference type="PROSITE" id="PS50883"/>
    </source>
</evidence>
<organism evidence="3 4">
    <name type="scientific">Ruminococcus flavefaciens</name>
    <dbReference type="NCBI Taxonomy" id="1265"/>
    <lineage>
        <taxon>Bacteria</taxon>
        <taxon>Bacillati</taxon>
        <taxon>Bacillota</taxon>
        <taxon>Clostridia</taxon>
        <taxon>Eubacteriales</taxon>
        <taxon>Oscillospiraceae</taxon>
        <taxon>Ruminococcus</taxon>
    </lineage>
</organism>
<feature type="transmembrane region" description="Helical" evidence="1">
    <location>
        <begin position="142"/>
        <end position="162"/>
    </location>
</feature>
<evidence type="ECO:0000313" key="4">
    <source>
        <dbReference type="Proteomes" id="UP000183461"/>
    </source>
</evidence>
<dbReference type="PROSITE" id="PS50883">
    <property type="entry name" value="EAL"/>
    <property type="match status" value="1"/>
</dbReference>
<dbReference type="SMART" id="SM00052">
    <property type="entry name" value="EAL"/>
    <property type="match status" value="1"/>
</dbReference>
<dbReference type="Gene3D" id="3.20.20.450">
    <property type="entry name" value="EAL domain"/>
    <property type="match status" value="1"/>
</dbReference>